<dbReference type="InterPro" id="IPR020094">
    <property type="entry name" value="TruA/RsuA/RluB/E/F_N"/>
</dbReference>
<dbReference type="InterPro" id="IPR006145">
    <property type="entry name" value="PsdUridine_synth_RsuA/RluA"/>
</dbReference>
<dbReference type="AlphaFoldDB" id="B8BRE9"/>
<dbReference type="InterPro" id="IPR050343">
    <property type="entry name" value="RsuA_PseudoU_synthase"/>
</dbReference>
<dbReference type="GO" id="GO:0001522">
    <property type="term" value="P:pseudouridine synthesis"/>
    <property type="evidence" value="ECO:0007669"/>
    <property type="project" value="InterPro"/>
</dbReference>
<dbReference type="Proteomes" id="UP000001449">
    <property type="component" value="Chromosome 1"/>
</dbReference>
<dbReference type="PROSITE" id="PS01149">
    <property type="entry name" value="PSI_RSU"/>
    <property type="match status" value="1"/>
</dbReference>
<evidence type="ECO:0000256" key="1">
    <source>
        <dbReference type="ARBA" id="ARBA00008348"/>
    </source>
</evidence>
<evidence type="ECO:0000313" key="6">
    <source>
        <dbReference type="Proteomes" id="UP000001449"/>
    </source>
</evidence>
<comment type="similarity">
    <text evidence="1">Belongs to the pseudouridine synthase RsuA family.</text>
</comment>
<dbReference type="PANTHER" id="PTHR47683">
    <property type="entry name" value="PSEUDOURIDINE SYNTHASE FAMILY PROTEIN-RELATED"/>
    <property type="match status" value="1"/>
</dbReference>
<sequence length="221" mass="25045">VHSKLHAIGRLDADTTGLLLLTNDGGLVHWITNPTSKQDSDPIPKTYEAVIMGHHYLPQCDGPFTNNDNNTYPLMTLIQNGALLPQKYGGHTRPVDRLSVLSHPTRSTTRVSITISEGKNRQIRRMFHAIGSGVMKLHRVSVGDLNLSGLMPLEERIQRETSDVARDELKEGEWRVLHEEEVLKGLGWKCRHLVDEHDRNTNQRSQSSVGNQKRRRRRRGS</sequence>
<dbReference type="GO" id="GO:0006364">
    <property type="term" value="P:rRNA processing"/>
    <property type="evidence" value="ECO:0007669"/>
    <property type="project" value="UniProtKB-ARBA"/>
</dbReference>
<dbReference type="OMA" id="MAGQWRI"/>
<dbReference type="HOGENOM" id="CLU_1253508_0_0_1"/>
<dbReference type="InterPro" id="IPR018496">
    <property type="entry name" value="PsdUridine_synth_RsuA/RluB_CS"/>
</dbReference>
<dbReference type="PANTHER" id="PTHR47683:SF2">
    <property type="entry name" value="RNA-BINDING S4 DOMAIN-CONTAINING PROTEIN"/>
    <property type="match status" value="1"/>
</dbReference>
<evidence type="ECO:0000313" key="5">
    <source>
        <dbReference type="EMBL" id="EED96527.1"/>
    </source>
</evidence>
<dbReference type="GeneID" id="7443149"/>
<feature type="non-terminal residue" evidence="5">
    <location>
        <position position="1"/>
    </location>
</feature>
<dbReference type="EMBL" id="CM000638">
    <property type="protein sequence ID" value="EED96527.1"/>
    <property type="molecule type" value="Genomic_DNA"/>
</dbReference>
<feature type="compositionally biased region" description="Polar residues" evidence="3">
    <location>
        <begin position="202"/>
        <end position="211"/>
    </location>
</feature>
<keyword evidence="6" id="KW-1185">Reference proteome</keyword>
<keyword evidence="2" id="KW-0413">Isomerase</keyword>
<name>B8BRE9_THAPS</name>
<accession>B8BRE9</accession>
<dbReference type="Pfam" id="PF00849">
    <property type="entry name" value="PseudoU_synth_2"/>
    <property type="match status" value="1"/>
</dbReference>
<dbReference type="SUPFAM" id="SSF55120">
    <property type="entry name" value="Pseudouridine synthase"/>
    <property type="match status" value="1"/>
</dbReference>
<feature type="non-terminal residue" evidence="5">
    <location>
        <position position="221"/>
    </location>
</feature>
<feature type="region of interest" description="Disordered" evidence="3">
    <location>
        <begin position="199"/>
        <end position="221"/>
    </location>
</feature>
<organism evidence="5 6">
    <name type="scientific">Thalassiosira pseudonana</name>
    <name type="common">Marine diatom</name>
    <name type="synonym">Cyclotella nana</name>
    <dbReference type="NCBI Taxonomy" id="35128"/>
    <lineage>
        <taxon>Eukaryota</taxon>
        <taxon>Sar</taxon>
        <taxon>Stramenopiles</taxon>
        <taxon>Ochrophyta</taxon>
        <taxon>Bacillariophyta</taxon>
        <taxon>Coscinodiscophyceae</taxon>
        <taxon>Thalassiosirophycidae</taxon>
        <taxon>Thalassiosirales</taxon>
        <taxon>Thalassiosiraceae</taxon>
        <taxon>Thalassiosira</taxon>
    </lineage>
</organism>
<dbReference type="Gene3D" id="3.30.70.1560">
    <property type="entry name" value="Alpha-L RNA-binding motif"/>
    <property type="match status" value="1"/>
</dbReference>
<dbReference type="eggNOG" id="ENOG502S67B">
    <property type="taxonomic scope" value="Eukaryota"/>
</dbReference>
<dbReference type="Gene3D" id="3.30.70.580">
    <property type="entry name" value="Pseudouridine synthase I, catalytic domain, N-terminal subdomain"/>
    <property type="match status" value="1"/>
</dbReference>
<feature type="domain" description="Pseudouridine synthase RsuA/RluA-like" evidence="4">
    <location>
        <begin position="4"/>
        <end position="129"/>
    </location>
</feature>
<protein>
    <recommendedName>
        <fullName evidence="4">Pseudouridine synthase RsuA/RluA-like domain-containing protein</fullName>
    </recommendedName>
</protein>
<gene>
    <name evidence="5" type="ORF">THAPSDRAFT_261040</name>
</gene>
<dbReference type="InterPro" id="IPR020103">
    <property type="entry name" value="PsdUridine_synth_cat_dom_sf"/>
</dbReference>
<evidence type="ECO:0000259" key="4">
    <source>
        <dbReference type="Pfam" id="PF00849"/>
    </source>
</evidence>
<evidence type="ECO:0000256" key="3">
    <source>
        <dbReference type="SAM" id="MobiDB-lite"/>
    </source>
</evidence>
<proteinExistence type="inferred from homology"/>
<dbReference type="KEGG" id="tps:THAPSDRAFT_261040"/>
<dbReference type="GO" id="GO:0003723">
    <property type="term" value="F:RNA binding"/>
    <property type="evidence" value="ECO:0007669"/>
    <property type="project" value="InterPro"/>
</dbReference>
<feature type="compositionally biased region" description="Basic residues" evidence="3">
    <location>
        <begin position="212"/>
        <end position="221"/>
    </location>
</feature>
<dbReference type="STRING" id="35128.B8BRE9"/>
<dbReference type="PaxDb" id="35128-Thaps261040"/>
<reference evidence="5 6" key="1">
    <citation type="journal article" date="2004" name="Science">
        <title>The genome of the diatom Thalassiosira pseudonana: ecology, evolution, and metabolism.</title>
        <authorList>
            <person name="Armbrust E.V."/>
            <person name="Berges J.A."/>
            <person name="Bowler C."/>
            <person name="Green B.R."/>
            <person name="Martinez D."/>
            <person name="Putnam N.H."/>
            <person name="Zhou S."/>
            <person name="Allen A.E."/>
            <person name="Apt K.E."/>
            <person name="Bechner M."/>
            <person name="Brzezinski M.A."/>
            <person name="Chaal B.K."/>
            <person name="Chiovitti A."/>
            <person name="Davis A.K."/>
            <person name="Demarest M.S."/>
            <person name="Detter J.C."/>
            <person name="Glavina T."/>
            <person name="Goodstein D."/>
            <person name="Hadi M.Z."/>
            <person name="Hellsten U."/>
            <person name="Hildebrand M."/>
            <person name="Jenkins B.D."/>
            <person name="Jurka J."/>
            <person name="Kapitonov V.V."/>
            <person name="Kroger N."/>
            <person name="Lau W.W."/>
            <person name="Lane T.W."/>
            <person name="Larimer F.W."/>
            <person name="Lippmeier J.C."/>
            <person name="Lucas S."/>
            <person name="Medina M."/>
            <person name="Montsant A."/>
            <person name="Obornik M."/>
            <person name="Parker M.S."/>
            <person name="Palenik B."/>
            <person name="Pazour G.J."/>
            <person name="Richardson P.M."/>
            <person name="Rynearson T.A."/>
            <person name="Saito M.A."/>
            <person name="Schwartz D.C."/>
            <person name="Thamatrakoln K."/>
            <person name="Valentin K."/>
            <person name="Vardi A."/>
            <person name="Wilkerson F.P."/>
            <person name="Rokhsar D.S."/>
        </authorList>
    </citation>
    <scope>NUCLEOTIDE SEQUENCE [LARGE SCALE GENOMIC DNA]</scope>
    <source>
        <strain evidence="5 6">CCMP1335</strain>
    </source>
</reference>
<evidence type="ECO:0000256" key="2">
    <source>
        <dbReference type="ARBA" id="ARBA00023235"/>
    </source>
</evidence>
<dbReference type="InParanoid" id="B8BRE9"/>
<dbReference type="InterPro" id="IPR042092">
    <property type="entry name" value="PsdUridine_s_RsuA/RluB/E/F_cat"/>
</dbReference>
<dbReference type="GO" id="GO:0009982">
    <property type="term" value="F:pseudouridine synthase activity"/>
    <property type="evidence" value="ECO:0007669"/>
    <property type="project" value="InterPro"/>
</dbReference>
<reference evidence="5 6" key="2">
    <citation type="journal article" date="2008" name="Nature">
        <title>The Phaeodactylum genome reveals the evolutionary history of diatom genomes.</title>
        <authorList>
            <person name="Bowler C."/>
            <person name="Allen A.E."/>
            <person name="Badger J.H."/>
            <person name="Grimwood J."/>
            <person name="Jabbari K."/>
            <person name="Kuo A."/>
            <person name="Maheswari U."/>
            <person name="Martens C."/>
            <person name="Maumus F."/>
            <person name="Otillar R.P."/>
            <person name="Rayko E."/>
            <person name="Salamov A."/>
            <person name="Vandepoele K."/>
            <person name="Beszteri B."/>
            <person name="Gruber A."/>
            <person name="Heijde M."/>
            <person name="Katinka M."/>
            <person name="Mock T."/>
            <person name="Valentin K."/>
            <person name="Verret F."/>
            <person name="Berges J.A."/>
            <person name="Brownlee C."/>
            <person name="Cadoret J.P."/>
            <person name="Chiovitti A."/>
            <person name="Choi C.J."/>
            <person name="Coesel S."/>
            <person name="De Martino A."/>
            <person name="Detter J.C."/>
            <person name="Durkin C."/>
            <person name="Falciatore A."/>
            <person name="Fournet J."/>
            <person name="Haruta M."/>
            <person name="Huysman M.J."/>
            <person name="Jenkins B.D."/>
            <person name="Jiroutova K."/>
            <person name="Jorgensen R.E."/>
            <person name="Joubert Y."/>
            <person name="Kaplan A."/>
            <person name="Kroger N."/>
            <person name="Kroth P.G."/>
            <person name="La Roche J."/>
            <person name="Lindquist E."/>
            <person name="Lommer M."/>
            <person name="Martin-Jezequel V."/>
            <person name="Lopez P.J."/>
            <person name="Lucas S."/>
            <person name="Mangogna M."/>
            <person name="McGinnis K."/>
            <person name="Medlin L.K."/>
            <person name="Montsant A."/>
            <person name="Oudot-Le Secq M.P."/>
            <person name="Napoli C."/>
            <person name="Obornik M."/>
            <person name="Parker M.S."/>
            <person name="Petit J.L."/>
            <person name="Porcel B.M."/>
            <person name="Poulsen N."/>
            <person name="Robison M."/>
            <person name="Rychlewski L."/>
            <person name="Rynearson T.A."/>
            <person name="Schmutz J."/>
            <person name="Shapiro H."/>
            <person name="Siaut M."/>
            <person name="Stanley M."/>
            <person name="Sussman M.R."/>
            <person name="Taylor A.R."/>
            <person name="Vardi A."/>
            <person name="von Dassow P."/>
            <person name="Vyverman W."/>
            <person name="Willis A."/>
            <person name="Wyrwicz L.S."/>
            <person name="Rokhsar D.S."/>
            <person name="Weissenbach J."/>
            <person name="Armbrust E.V."/>
            <person name="Green B.R."/>
            <person name="Van de Peer Y."/>
            <person name="Grigoriev I.V."/>
        </authorList>
    </citation>
    <scope>NUCLEOTIDE SEQUENCE [LARGE SCALE GENOMIC DNA]</scope>
    <source>
        <strain evidence="5 6">CCMP1335</strain>
    </source>
</reference>
<dbReference type="RefSeq" id="XP_002286886.1">
    <property type="nucleotide sequence ID" value="XM_002286850.1"/>
</dbReference>